<evidence type="ECO:0000256" key="1">
    <source>
        <dbReference type="SAM" id="MobiDB-lite"/>
    </source>
</evidence>
<evidence type="ECO:0000313" key="3">
    <source>
        <dbReference type="Proteomes" id="UP000186601"/>
    </source>
</evidence>
<feature type="region of interest" description="Disordered" evidence="1">
    <location>
        <begin position="469"/>
        <end position="625"/>
    </location>
</feature>
<gene>
    <name evidence="2" type="ORF">PHLCEN_2v3750</name>
</gene>
<sequence length="625" mass="70053">MVCCAENEDQETWPGVDATCRTCRVEALWQRASTNALDREALNGHPNKWRHIPDWETRQAVDTFVDMGEGRISDVLCLAREKHWLRGNTKISELLSQALAASRYVARAEGTYEGNLDGSDDDLSGEDEDDPELMSLTEDAGGIRELAISDWARNRILDGHWLSPADQWYELSIPGQPTVVRAQHPCPWLGVTYSGALVDGESGGDGEELEHPRPRTSNASCPPTYGLCDHVYRVFQRVMREILLPAMSNIVRRIMVESSADGIDPIAQVKKMSLSDVVAELRDQATWMKGVDWLERRSLRERVERHRRANHEEDDSTSSSRSDNSHTTSPVLSTSTLQTTPSPPPCGKLDESATSPTIAAIMDIPRSPTVLAKELLRPIPYIPETVSHLPHYSTECLSTVWREACAPLYQCRCSICERAILRVNMETDKVINAAQEQQYPQTQYSVPQNRTLVQKPVQIHIEQVPEIIARREEEEEEEDPDAEYDDEGESETEYFDLSPWESIVDVTPPSVVSGKGPEHIPVTPTRKRSHEEIQEVPDDNLDMLLGVQTRSKGATTPPKRARLEGSFSVSPSKEPIPSPSPGRLRKRSSAEIEDVEAISKEQSPKRLKSAFTDDTGRVKRVEAVR</sequence>
<dbReference type="EMBL" id="MLYV02000367">
    <property type="protein sequence ID" value="PSS05548.1"/>
    <property type="molecule type" value="Genomic_DNA"/>
</dbReference>
<keyword evidence="3" id="KW-1185">Reference proteome</keyword>
<feature type="compositionally biased region" description="Acidic residues" evidence="1">
    <location>
        <begin position="118"/>
        <end position="132"/>
    </location>
</feature>
<accession>A0A2R6QBP1</accession>
<comment type="caution">
    <text evidence="2">The sequence shown here is derived from an EMBL/GenBank/DDBJ whole genome shotgun (WGS) entry which is preliminary data.</text>
</comment>
<feature type="compositionally biased region" description="Low complexity" evidence="1">
    <location>
        <begin position="317"/>
        <end position="340"/>
    </location>
</feature>
<dbReference type="Proteomes" id="UP000186601">
    <property type="component" value="Unassembled WGS sequence"/>
</dbReference>
<dbReference type="OrthoDB" id="3158970at2759"/>
<feature type="region of interest" description="Disordered" evidence="1">
    <location>
        <begin position="305"/>
        <end position="352"/>
    </location>
</feature>
<feature type="region of interest" description="Disordered" evidence="1">
    <location>
        <begin position="200"/>
        <end position="219"/>
    </location>
</feature>
<feature type="compositionally biased region" description="Basic and acidic residues" evidence="1">
    <location>
        <begin position="614"/>
        <end position="625"/>
    </location>
</feature>
<dbReference type="AlphaFoldDB" id="A0A2R6QBP1"/>
<feature type="compositionally biased region" description="Acidic residues" evidence="1">
    <location>
        <begin position="473"/>
        <end position="494"/>
    </location>
</feature>
<reference evidence="2 3" key="1">
    <citation type="submission" date="2018-02" db="EMBL/GenBank/DDBJ databases">
        <title>Genome sequence of the basidiomycete white-rot fungus Phlebia centrifuga.</title>
        <authorList>
            <person name="Granchi Z."/>
            <person name="Peng M."/>
            <person name="de Vries R.P."/>
            <person name="Hilden K."/>
            <person name="Makela M.R."/>
            <person name="Grigoriev I."/>
            <person name="Riley R."/>
        </authorList>
    </citation>
    <scope>NUCLEOTIDE SEQUENCE [LARGE SCALE GENOMIC DNA]</scope>
    <source>
        <strain evidence="2 3">FBCC195</strain>
    </source>
</reference>
<protein>
    <submittedName>
        <fullName evidence="2">Uncharacterized protein</fullName>
    </submittedName>
</protein>
<feature type="region of interest" description="Disordered" evidence="1">
    <location>
        <begin position="112"/>
        <end position="133"/>
    </location>
</feature>
<name>A0A2R6QBP1_9APHY</name>
<organism evidence="2 3">
    <name type="scientific">Hermanssonia centrifuga</name>
    <dbReference type="NCBI Taxonomy" id="98765"/>
    <lineage>
        <taxon>Eukaryota</taxon>
        <taxon>Fungi</taxon>
        <taxon>Dikarya</taxon>
        <taxon>Basidiomycota</taxon>
        <taxon>Agaricomycotina</taxon>
        <taxon>Agaricomycetes</taxon>
        <taxon>Polyporales</taxon>
        <taxon>Meruliaceae</taxon>
        <taxon>Hermanssonia</taxon>
    </lineage>
</organism>
<proteinExistence type="predicted"/>
<dbReference type="STRING" id="98765.A0A2R6QBP1"/>
<evidence type="ECO:0000313" key="2">
    <source>
        <dbReference type="EMBL" id="PSS05548.1"/>
    </source>
</evidence>